<dbReference type="AlphaFoldDB" id="A0A0G3EJC7"/>
<dbReference type="Pfam" id="PF01903">
    <property type="entry name" value="CbiX"/>
    <property type="match status" value="1"/>
</dbReference>
<protein>
    <submittedName>
        <fullName evidence="3">Cobalamin biosynthesis protein CbiX</fullName>
    </submittedName>
</protein>
<dbReference type="OrthoDB" id="9797895at2"/>
<keyword evidence="2" id="KW-0456">Lyase</keyword>
<dbReference type="STRING" id="445709.ABW99_01720"/>
<evidence type="ECO:0000313" key="4">
    <source>
        <dbReference type="Proteomes" id="UP000036700"/>
    </source>
</evidence>
<dbReference type="CDD" id="cd03416">
    <property type="entry name" value="CbiX_SirB_N"/>
    <property type="match status" value="1"/>
</dbReference>
<dbReference type="SUPFAM" id="SSF53800">
    <property type="entry name" value="Chelatase"/>
    <property type="match status" value="1"/>
</dbReference>
<accession>A0A0G3EJC7</accession>
<dbReference type="InterPro" id="IPR002762">
    <property type="entry name" value="CbiX-like"/>
</dbReference>
<evidence type="ECO:0000313" key="3">
    <source>
        <dbReference type="EMBL" id="AKJ67133.1"/>
    </source>
</evidence>
<dbReference type="PANTHER" id="PTHR33542">
    <property type="entry name" value="SIROHYDROCHLORIN FERROCHELATASE, CHLOROPLASTIC"/>
    <property type="match status" value="1"/>
</dbReference>
<sequence length="132" mass="13849">MGGSTLTNDSQALILFGHGARDARWAEPFERLRQMLATARPELHVALAYLELMSPSLPDAVAAAAAAGCREVTVVPMFLGQGGHVRRDLPALIDTCRAAHPELALRCVTAVGEDSGVLAALAAYCLQQVVAG</sequence>
<dbReference type="Proteomes" id="UP000036700">
    <property type="component" value="Chromosome"/>
</dbReference>
<dbReference type="GO" id="GO:0016829">
    <property type="term" value="F:lyase activity"/>
    <property type="evidence" value="ECO:0007669"/>
    <property type="project" value="UniProtKB-KW"/>
</dbReference>
<dbReference type="PATRIC" id="fig|445709.3.peg.376"/>
<dbReference type="PANTHER" id="PTHR33542:SF5">
    <property type="entry name" value="FERROCHELATASE CHE1"/>
    <property type="match status" value="1"/>
</dbReference>
<proteinExistence type="predicted"/>
<reference evidence="4" key="1">
    <citation type="submission" date="2015-06" db="EMBL/GenBank/DDBJ databases">
        <authorList>
            <person name="Lim Y.L."/>
            <person name="Ee R."/>
            <person name="Yong D."/>
            <person name="How K.Y."/>
            <person name="Yin W.F."/>
            <person name="Chan K.G."/>
        </authorList>
    </citation>
    <scope>NUCLEOTIDE SEQUENCE [LARGE SCALE GENOMIC DNA]</scope>
    <source>
        <strain evidence="4">DSM 25325</strain>
    </source>
</reference>
<evidence type="ECO:0000256" key="2">
    <source>
        <dbReference type="ARBA" id="ARBA00023239"/>
    </source>
</evidence>
<organism evidence="3 4">
    <name type="scientific">Pandoraea thiooxydans</name>
    <dbReference type="NCBI Taxonomy" id="445709"/>
    <lineage>
        <taxon>Bacteria</taxon>
        <taxon>Pseudomonadati</taxon>
        <taxon>Pseudomonadota</taxon>
        <taxon>Betaproteobacteria</taxon>
        <taxon>Burkholderiales</taxon>
        <taxon>Burkholderiaceae</taxon>
        <taxon>Pandoraea</taxon>
    </lineage>
</organism>
<dbReference type="Gene3D" id="3.40.50.1400">
    <property type="match status" value="1"/>
</dbReference>
<evidence type="ECO:0000256" key="1">
    <source>
        <dbReference type="ARBA" id="ARBA00022723"/>
    </source>
</evidence>
<dbReference type="InterPro" id="IPR050963">
    <property type="entry name" value="Sirohydro_Cobaltochel/CbiX"/>
</dbReference>
<dbReference type="KEGG" id="ptx:ABW99_01720"/>
<gene>
    <name evidence="3" type="ORF">ABW99_01720</name>
</gene>
<keyword evidence="4" id="KW-1185">Reference proteome</keyword>
<keyword evidence="1" id="KW-0479">Metal-binding</keyword>
<name>A0A0G3EJC7_9BURK</name>
<dbReference type="GO" id="GO:0046872">
    <property type="term" value="F:metal ion binding"/>
    <property type="evidence" value="ECO:0007669"/>
    <property type="project" value="UniProtKB-KW"/>
</dbReference>
<dbReference type="RefSeq" id="WP_047212670.1">
    <property type="nucleotide sequence ID" value="NZ_CP011568.3"/>
</dbReference>
<dbReference type="EMBL" id="CP011568">
    <property type="protein sequence ID" value="AKJ67133.1"/>
    <property type="molecule type" value="Genomic_DNA"/>
</dbReference>